<protein>
    <submittedName>
        <fullName evidence="3">Alginate lyase 2</fullName>
    </submittedName>
</protein>
<evidence type="ECO:0000313" key="4">
    <source>
        <dbReference type="Proteomes" id="UP000007254"/>
    </source>
</evidence>
<reference evidence="3 4" key="1">
    <citation type="submission" date="2011-06" db="EMBL/GenBank/DDBJ databases">
        <title>The complete genome of Spirochaeta thermophila DSM 6578.</title>
        <authorList>
            <consortium name="US DOE Joint Genome Institute (JGI-PGF)"/>
            <person name="Lucas S."/>
            <person name="Lapidus A."/>
            <person name="Bruce D."/>
            <person name="Goodwin L."/>
            <person name="Pitluck S."/>
            <person name="Peters L."/>
            <person name="Kyrpides N."/>
            <person name="Mavromatis K."/>
            <person name="Ivanova N."/>
            <person name="Mikailova N."/>
            <person name="Pagani I."/>
            <person name="Chertkov O."/>
            <person name="Detter J.C."/>
            <person name="Tapia R."/>
            <person name="Han C."/>
            <person name="Land M."/>
            <person name="Hauser L."/>
            <person name="Markowitz V."/>
            <person name="Cheng J.-F."/>
            <person name="Hugenholtz P."/>
            <person name="Woyke T."/>
            <person name="Wu D."/>
            <person name="Spring S."/>
            <person name="Merkhoffer B."/>
            <person name="Schneider S."/>
            <person name="Klenk H.-P."/>
            <person name="Eisen J.A."/>
        </authorList>
    </citation>
    <scope>NUCLEOTIDE SEQUENCE [LARGE SCALE GENOMIC DNA]</scope>
    <source>
        <strain evidence="4">ATCC 700085 / DSM 6578 / Z-1203</strain>
    </source>
</reference>
<organism evidence="3 4">
    <name type="scientific">Winmispira thermophila (strain ATCC 700085 / DSM 6578 / Z-1203)</name>
    <name type="common">Spirochaeta thermophila</name>
    <dbReference type="NCBI Taxonomy" id="869211"/>
    <lineage>
        <taxon>Bacteria</taxon>
        <taxon>Pseudomonadati</taxon>
        <taxon>Spirochaetota</taxon>
        <taxon>Spirochaetia</taxon>
        <taxon>Winmispirales</taxon>
        <taxon>Winmispiraceae</taxon>
        <taxon>Winmispira</taxon>
    </lineage>
</organism>
<gene>
    <name evidence="3" type="ordered locus">Spith_1751</name>
</gene>
<feature type="signal peptide" evidence="1">
    <location>
        <begin position="1"/>
        <end position="19"/>
    </location>
</feature>
<evidence type="ECO:0000256" key="1">
    <source>
        <dbReference type="SAM" id="SignalP"/>
    </source>
</evidence>
<keyword evidence="3" id="KW-0456">Lyase</keyword>
<dbReference type="KEGG" id="stq:Spith_1751"/>
<keyword evidence="1" id="KW-0732">Signal</keyword>
<accession>G0GC00</accession>
<sequence length="332" mass="37144">MNRLLYIFLLLSTGFLLSAQGSKEQPLLSPADIADLSTWKLQLPVASESGTSVKEVYPEELKKGYQDEFFYLDPDSKAVVFRSPIKGFTTPNTTYTRCELRELIDGVHETTNWGFTGTHVMTVTESVEKLPTSGRIIVAQIHSIYPNGDNGPATIKVVYDGTTKEIETRVKVEASLSAGEKKFYFSNVELGQQFEVTLKIIDGVFYAYISSEGRTKAFSYDLLGTDPNWTTYLNYFKVGCYVQDDKEDYVGEEGIVKIYALTTFHSDKSEPIALKALKIEPEEVKVEAGSILQLSPVFIPIETTEKDVRFEIVKGRDVASVDRKGNVIYCVP</sequence>
<dbReference type="RefSeq" id="WP_014625340.1">
    <property type="nucleotide sequence ID" value="NC_017583.1"/>
</dbReference>
<evidence type="ECO:0000313" key="3">
    <source>
        <dbReference type="EMBL" id="AEJ62011.1"/>
    </source>
</evidence>
<dbReference type="SMR" id="G0GC00"/>
<dbReference type="SUPFAM" id="SSF49899">
    <property type="entry name" value="Concanavalin A-like lectins/glucanases"/>
    <property type="match status" value="1"/>
</dbReference>
<dbReference type="Gene3D" id="2.60.120.200">
    <property type="match status" value="1"/>
</dbReference>
<dbReference type="HOGENOM" id="CLU_836532_0_0_12"/>
<dbReference type="EMBL" id="CP002903">
    <property type="protein sequence ID" value="AEJ62011.1"/>
    <property type="molecule type" value="Genomic_DNA"/>
</dbReference>
<dbReference type="Pfam" id="PF08787">
    <property type="entry name" value="Alginate_lyase2"/>
    <property type="match status" value="1"/>
</dbReference>
<dbReference type="STRING" id="869211.Spith_1751"/>
<keyword evidence="4" id="KW-1185">Reference proteome</keyword>
<feature type="domain" description="Alginate lyase 2" evidence="2">
    <location>
        <begin position="35"/>
        <end position="265"/>
    </location>
</feature>
<dbReference type="AlphaFoldDB" id="G0GC00"/>
<feature type="chain" id="PRO_5003400274" evidence="1">
    <location>
        <begin position="20"/>
        <end position="332"/>
    </location>
</feature>
<dbReference type="InterPro" id="IPR013320">
    <property type="entry name" value="ConA-like_dom_sf"/>
</dbReference>
<dbReference type="GO" id="GO:0016829">
    <property type="term" value="F:lyase activity"/>
    <property type="evidence" value="ECO:0007669"/>
    <property type="project" value="UniProtKB-KW"/>
</dbReference>
<evidence type="ECO:0000259" key="2">
    <source>
        <dbReference type="Pfam" id="PF08787"/>
    </source>
</evidence>
<proteinExistence type="predicted"/>
<name>G0GC00_WINT7</name>
<dbReference type="InterPro" id="IPR014895">
    <property type="entry name" value="Alginate_lyase_2"/>
</dbReference>
<dbReference type="Proteomes" id="UP000007254">
    <property type="component" value="Chromosome"/>
</dbReference>